<dbReference type="InterPro" id="IPR011992">
    <property type="entry name" value="EF-hand-dom_pair"/>
</dbReference>
<protein>
    <submittedName>
        <fullName evidence="2">EF hand</fullName>
    </submittedName>
</protein>
<name>A0A5C5YD14_9BACT</name>
<dbReference type="PROSITE" id="PS51257">
    <property type="entry name" value="PROKAR_LIPOPROTEIN"/>
    <property type="match status" value="1"/>
</dbReference>
<feature type="domain" description="EF-hand" evidence="1">
    <location>
        <begin position="64"/>
        <end position="99"/>
    </location>
</feature>
<reference evidence="2 3" key="1">
    <citation type="submission" date="2019-02" db="EMBL/GenBank/DDBJ databases">
        <title>Deep-cultivation of Planctomycetes and their phenomic and genomic characterization uncovers novel biology.</title>
        <authorList>
            <person name="Wiegand S."/>
            <person name="Jogler M."/>
            <person name="Boedeker C."/>
            <person name="Pinto D."/>
            <person name="Vollmers J."/>
            <person name="Rivas-Marin E."/>
            <person name="Kohn T."/>
            <person name="Peeters S.H."/>
            <person name="Heuer A."/>
            <person name="Rast P."/>
            <person name="Oberbeckmann S."/>
            <person name="Bunk B."/>
            <person name="Jeske O."/>
            <person name="Meyerdierks A."/>
            <person name="Storesund J.E."/>
            <person name="Kallscheuer N."/>
            <person name="Luecker S."/>
            <person name="Lage O.M."/>
            <person name="Pohl T."/>
            <person name="Merkel B.J."/>
            <person name="Hornburger P."/>
            <person name="Mueller R.-W."/>
            <person name="Bruemmer F."/>
            <person name="Labrenz M."/>
            <person name="Spormann A.M."/>
            <person name="Op Den Camp H."/>
            <person name="Overmann J."/>
            <person name="Amann R."/>
            <person name="Jetten M.S.M."/>
            <person name="Mascher T."/>
            <person name="Medema M.H."/>
            <person name="Devos D.P."/>
            <person name="Kaster A.-K."/>
            <person name="Ovreas L."/>
            <person name="Rohde M."/>
            <person name="Galperin M.Y."/>
            <person name="Jogler C."/>
        </authorList>
    </citation>
    <scope>NUCLEOTIDE SEQUENCE [LARGE SCALE GENOMIC DNA]</scope>
    <source>
        <strain evidence="2 3">Pla123a</strain>
    </source>
</reference>
<dbReference type="RefSeq" id="WP_146590458.1">
    <property type="nucleotide sequence ID" value="NZ_SJPO01000011.1"/>
</dbReference>
<dbReference type="SUPFAM" id="SSF47473">
    <property type="entry name" value="EF-hand"/>
    <property type="match status" value="1"/>
</dbReference>
<dbReference type="AlphaFoldDB" id="A0A5C5YD14"/>
<keyword evidence="3" id="KW-1185">Reference proteome</keyword>
<evidence type="ECO:0000259" key="1">
    <source>
        <dbReference type="PROSITE" id="PS50222"/>
    </source>
</evidence>
<dbReference type="Pfam" id="PF13202">
    <property type="entry name" value="EF-hand_5"/>
    <property type="match status" value="1"/>
</dbReference>
<dbReference type="OrthoDB" id="277900at2"/>
<dbReference type="InterPro" id="IPR002048">
    <property type="entry name" value="EF_hand_dom"/>
</dbReference>
<dbReference type="PROSITE" id="PS00018">
    <property type="entry name" value="EF_HAND_1"/>
    <property type="match status" value="1"/>
</dbReference>
<comment type="caution">
    <text evidence="2">The sequence shown here is derived from an EMBL/GenBank/DDBJ whole genome shotgun (WGS) entry which is preliminary data.</text>
</comment>
<dbReference type="EMBL" id="SJPO01000011">
    <property type="protein sequence ID" value="TWT72838.1"/>
    <property type="molecule type" value="Genomic_DNA"/>
</dbReference>
<dbReference type="PROSITE" id="PS50222">
    <property type="entry name" value="EF_HAND_2"/>
    <property type="match status" value="1"/>
</dbReference>
<gene>
    <name evidence="2" type="ORF">Pla123a_41390</name>
</gene>
<dbReference type="GO" id="GO:0005509">
    <property type="term" value="F:calcium ion binding"/>
    <property type="evidence" value="ECO:0007669"/>
    <property type="project" value="InterPro"/>
</dbReference>
<accession>A0A5C5YD14</accession>
<dbReference type="CDD" id="cd00051">
    <property type="entry name" value="EFh"/>
    <property type="match status" value="1"/>
</dbReference>
<evidence type="ECO:0000313" key="2">
    <source>
        <dbReference type="EMBL" id="TWT72838.1"/>
    </source>
</evidence>
<dbReference type="Gene3D" id="1.10.238.10">
    <property type="entry name" value="EF-hand"/>
    <property type="match status" value="1"/>
</dbReference>
<proteinExistence type="predicted"/>
<evidence type="ECO:0000313" key="3">
    <source>
        <dbReference type="Proteomes" id="UP000318478"/>
    </source>
</evidence>
<sequence length="205" mass="20765">MRVNLKSWAQPRVGQLVAAGVVSLSLGCGGGVAPPALNPSDAAAQAIAEYDSDGSGSLSQEEVAKCPAIAELFAQYDADGSGEVSPDEIKGRFEQLKGAGVGLTSFVCDVSKGGRPLSNVTVRMTPEPFMGGALPAASGVTDGSGRAEMSVEPEALPKDWGGAGAVAPGIYRIEIDHPEAAASGDLFGAEVNPIRRGGDRASINL</sequence>
<organism evidence="2 3">
    <name type="scientific">Posidoniimonas polymericola</name>
    <dbReference type="NCBI Taxonomy" id="2528002"/>
    <lineage>
        <taxon>Bacteria</taxon>
        <taxon>Pseudomonadati</taxon>
        <taxon>Planctomycetota</taxon>
        <taxon>Planctomycetia</taxon>
        <taxon>Pirellulales</taxon>
        <taxon>Lacipirellulaceae</taxon>
        <taxon>Posidoniimonas</taxon>
    </lineage>
</organism>
<dbReference type="InterPro" id="IPR018247">
    <property type="entry name" value="EF_Hand_1_Ca_BS"/>
</dbReference>
<dbReference type="Proteomes" id="UP000318478">
    <property type="component" value="Unassembled WGS sequence"/>
</dbReference>